<evidence type="ECO:0000313" key="2">
    <source>
        <dbReference type="Proteomes" id="UP000026915"/>
    </source>
</evidence>
<dbReference type="EMBL" id="CM001882">
    <property type="protein sequence ID" value="EOY03962.1"/>
    <property type="molecule type" value="Genomic_DNA"/>
</dbReference>
<dbReference type="Gramene" id="EOY03962">
    <property type="protein sequence ID" value="EOY03962"/>
    <property type="gene ID" value="TCM_019186"/>
</dbReference>
<dbReference type="Proteomes" id="UP000026915">
    <property type="component" value="Chromosome 4"/>
</dbReference>
<dbReference type="InParanoid" id="A0A061EHR7"/>
<dbReference type="AlphaFoldDB" id="A0A061EHR7"/>
<evidence type="ECO:0000313" key="1">
    <source>
        <dbReference type="EMBL" id="EOY03962.1"/>
    </source>
</evidence>
<protein>
    <submittedName>
        <fullName evidence="1">Uncharacterized protein</fullName>
    </submittedName>
</protein>
<gene>
    <name evidence="1" type="ORF">TCM_019186</name>
</gene>
<accession>A0A061EHR7</accession>
<dbReference type="HOGENOM" id="CLU_1558016_0_0_1"/>
<sequence length="172" mass="19650">MVIFRNDRRQLKNNHNYGRYTTLRNILGSKNGAPNGLLIEEIRTQDTFMQWSQQGGEKGRLGHGLSSQWSDFFSIHMAYTAFSYVLDKTMTPVVINLLRHIGPLTQQDLPVSSELSPGHRYWSLFSDLYPCGLLAVMKYRGSAMTLLEAWTGVKSYHVDTDTVVQQPNSFQF</sequence>
<name>A0A061EHR7_THECC</name>
<keyword evidence="2" id="KW-1185">Reference proteome</keyword>
<organism evidence="1 2">
    <name type="scientific">Theobroma cacao</name>
    <name type="common">Cacao</name>
    <name type="synonym">Cocoa</name>
    <dbReference type="NCBI Taxonomy" id="3641"/>
    <lineage>
        <taxon>Eukaryota</taxon>
        <taxon>Viridiplantae</taxon>
        <taxon>Streptophyta</taxon>
        <taxon>Embryophyta</taxon>
        <taxon>Tracheophyta</taxon>
        <taxon>Spermatophyta</taxon>
        <taxon>Magnoliopsida</taxon>
        <taxon>eudicotyledons</taxon>
        <taxon>Gunneridae</taxon>
        <taxon>Pentapetalae</taxon>
        <taxon>rosids</taxon>
        <taxon>malvids</taxon>
        <taxon>Malvales</taxon>
        <taxon>Malvaceae</taxon>
        <taxon>Byttnerioideae</taxon>
        <taxon>Theobroma</taxon>
    </lineage>
</organism>
<proteinExistence type="predicted"/>
<reference evidence="1 2" key="1">
    <citation type="journal article" date="2013" name="Genome Biol.">
        <title>The genome sequence of the most widely cultivated cacao type and its use to identify candidate genes regulating pod color.</title>
        <authorList>
            <person name="Motamayor J.C."/>
            <person name="Mockaitis K."/>
            <person name="Schmutz J."/>
            <person name="Haiminen N."/>
            <person name="Iii D.L."/>
            <person name="Cornejo O."/>
            <person name="Findley S.D."/>
            <person name="Zheng P."/>
            <person name="Utro F."/>
            <person name="Royaert S."/>
            <person name="Saski C."/>
            <person name="Jenkins J."/>
            <person name="Podicheti R."/>
            <person name="Zhao M."/>
            <person name="Scheffler B.E."/>
            <person name="Stack J.C."/>
            <person name="Feltus F.A."/>
            <person name="Mustiga G.M."/>
            <person name="Amores F."/>
            <person name="Phillips W."/>
            <person name="Marelli J.P."/>
            <person name="May G.D."/>
            <person name="Shapiro H."/>
            <person name="Ma J."/>
            <person name="Bustamante C.D."/>
            <person name="Schnell R.J."/>
            <person name="Main D."/>
            <person name="Gilbert D."/>
            <person name="Parida L."/>
            <person name="Kuhn D.N."/>
        </authorList>
    </citation>
    <scope>NUCLEOTIDE SEQUENCE [LARGE SCALE GENOMIC DNA]</scope>
    <source>
        <strain evidence="2">cv. Matina 1-6</strain>
    </source>
</reference>